<dbReference type="CDD" id="cd00609">
    <property type="entry name" value="AAT_like"/>
    <property type="match status" value="1"/>
</dbReference>
<evidence type="ECO:0000256" key="5">
    <source>
        <dbReference type="ARBA" id="ARBA00022898"/>
    </source>
</evidence>
<evidence type="ECO:0000313" key="8">
    <source>
        <dbReference type="EMBL" id="MRX53358.1"/>
    </source>
</evidence>
<feature type="domain" description="Aminotransferase class I/classII large" evidence="7">
    <location>
        <begin position="29"/>
        <end position="374"/>
    </location>
</feature>
<dbReference type="Gene3D" id="3.40.640.10">
    <property type="entry name" value="Type I PLP-dependent aspartate aminotransferase-like (Major domain)"/>
    <property type="match status" value="1"/>
</dbReference>
<comment type="caution">
    <text evidence="8">The sequence shown here is derived from an EMBL/GenBank/DDBJ whole genome shotgun (WGS) entry which is preliminary data.</text>
</comment>
<dbReference type="EMBL" id="WKKF01000001">
    <property type="protein sequence ID" value="MRX53358.1"/>
    <property type="molecule type" value="Genomic_DNA"/>
</dbReference>
<evidence type="ECO:0000256" key="3">
    <source>
        <dbReference type="ARBA" id="ARBA00022576"/>
    </source>
</evidence>
<reference evidence="8 9" key="1">
    <citation type="submission" date="2019-11" db="EMBL/GenBank/DDBJ databases">
        <title>Bacillus idriensis genome.</title>
        <authorList>
            <person name="Konopka E.N."/>
            <person name="Newman J.D."/>
        </authorList>
    </citation>
    <scope>NUCLEOTIDE SEQUENCE [LARGE SCALE GENOMIC DNA]</scope>
    <source>
        <strain evidence="8 9">DSM 19097</strain>
    </source>
</reference>
<dbReference type="FunFam" id="3.40.640.10:FF:000033">
    <property type="entry name" value="Aspartate aminotransferase"/>
    <property type="match status" value="1"/>
</dbReference>
<evidence type="ECO:0000256" key="1">
    <source>
        <dbReference type="ARBA" id="ARBA00001933"/>
    </source>
</evidence>
<evidence type="ECO:0000256" key="2">
    <source>
        <dbReference type="ARBA" id="ARBA00007441"/>
    </source>
</evidence>
<dbReference type="Gene3D" id="3.90.1150.10">
    <property type="entry name" value="Aspartate Aminotransferase, domain 1"/>
    <property type="match status" value="1"/>
</dbReference>
<comment type="similarity">
    <text evidence="2 6">Belongs to the class-I pyridoxal-phosphate-dependent aminotransferase family.</text>
</comment>
<evidence type="ECO:0000256" key="4">
    <source>
        <dbReference type="ARBA" id="ARBA00022679"/>
    </source>
</evidence>
<dbReference type="InterPro" id="IPR004838">
    <property type="entry name" value="NHTrfase_class1_PyrdxlP-BS"/>
</dbReference>
<dbReference type="InterPro" id="IPR015424">
    <property type="entry name" value="PyrdxlP-dep_Trfase"/>
</dbReference>
<keyword evidence="4 6" id="KW-0808">Transferase</keyword>
<dbReference type="PANTHER" id="PTHR46383:SF4">
    <property type="entry name" value="AMINOTRANSFERASE"/>
    <property type="match status" value="1"/>
</dbReference>
<dbReference type="GO" id="GO:0030170">
    <property type="term" value="F:pyridoxal phosphate binding"/>
    <property type="evidence" value="ECO:0007669"/>
    <property type="project" value="InterPro"/>
</dbReference>
<evidence type="ECO:0000259" key="7">
    <source>
        <dbReference type="Pfam" id="PF00155"/>
    </source>
</evidence>
<proteinExistence type="inferred from homology"/>
<dbReference type="InterPro" id="IPR015421">
    <property type="entry name" value="PyrdxlP-dep_Trfase_major"/>
</dbReference>
<keyword evidence="5" id="KW-0663">Pyridoxal phosphate</keyword>
<sequence length="383" mass="42607">MEHLINKNVKNIQISGIRQFFNMVSQFEDTISLTIGQPDFFTPAHVKEAAVAAINENFTTYTHNAGYIELRKAAAEFVKVKYDLVYDPENEIIVTTGASQAIDISFRAILEEGSEVILPGPVYPGYEPIISLCGAVPVHIDTAEHDFRLTAELIKQKITEKTRCIVLPYPSNPTGVTLHEDELKKIADVIRGRDIFVLSDEIYSELVFNGTHKSIAKYLPQQTIVINGLSKSHSMTGFRIGLLFAPAVIAKHLLKVHQYNVSCASSISQKAAFQALTAGINDAVPMNEEYEKRMNYVYERLVSMGLPTVKPDGSFYIFPSISQFNISSFDFAYSLAKDGGVAVVPGSAFSKFGEGFIRISYACSYEQLEQALDRMEKYLISLK</sequence>
<comment type="cofactor">
    <cofactor evidence="1 6">
        <name>pyridoxal 5'-phosphate</name>
        <dbReference type="ChEBI" id="CHEBI:597326"/>
    </cofactor>
</comment>
<keyword evidence="3 6" id="KW-0032">Aminotransferase</keyword>
<dbReference type="Proteomes" id="UP000441585">
    <property type="component" value="Unassembled WGS sequence"/>
</dbReference>
<dbReference type="RefSeq" id="WP_070877115.1">
    <property type="nucleotide sequence ID" value="NZ_CAJFZX010000008.1"/>
</dbReference>
<keyword evidence="9" id="KW-1185">Reference proteome</keyword>
<gene>
    <name evidence="8" type="ORF">GJU41_05195</name>
</gene>
<dbReference type="InterPro" id="IPR004839">
    <property type="entry name" value="Aminotransferase_I/II_large"/>
</dbReference>
<dbReference type="GO" id="GO:0006520">
    <property type="term" value="P:amino acid metabolic process"/>
    <property type="evidence" value="ECO:0007669"/>
    <property type="project" value="InterPro"/>
</dbReference>
<dbReference type="PROSITE" id="PS00105">
    <property type="entry name" value="AA_TRANSFER_CLASS_1"/>
    <property type="match status" value="1"/>
</dbReference>
<dbReference type="PANTHER" id="PTHR46383">
    <property type="entry name" value="ASPARTATE AMINOTRANSFERASE"/>
    <property type="match status" value="1"/>
</dbReference>
<protein>
    <recommendedName>
        <fullName evidence="6">Aminotransferase</fullName>
        <ecNumber evidence="6">2.6.1.-</ecNumber>
    </recommendedName>
</protein>
<evidence type="ECO:0000313" key="9">
    <source>
        <dbReference type="Proteomes" id="UP000441585"/>
    </source>
</evidence>
<dbReference type="NCBIfam" id="NF005817">
    <property type="entry name" value="PRK07683.1"/>
    <property type="match status" value="1"/>
</dbReference>
<dbReference type="Pfam" id="PF00155">
    <property type="entry name" value="Aminotran_1_2"/>
    <property type="match status" value="1"/>
</dbReference>
<name>A0A6I2M5E4_9BACI</name>
<dbReference type="EC" id="2.6.1.-" evidence="6"/>
<organism evidence="8 9">
    <name type="scientific">Metabacillus idriensis</name>
    <dbReference type="NCBI Taxonomy" id="324768"/>
    <lineage>
        <taxon>Bacteria</taxon>
        <taxon>Bacillati</taxon>
        <taxon>Bacillota</taxon>
        <taxon>Bacilli</taxon>
        <taxon>Bacillales</taxon>
        <taxon>Bacillaceae</taxon>
        <taxon>Metabacillus</taxon>
    </lineage>
</organism>
<dbReference type="GO" id="GO:0008483">
    <property type="term" value="F:transaminase activity"/>
    <property type="evidence" value="ECO:0007669"/>
    <property type="project" value="UniProtKB-KW"/>
</dbReference>
<dbReference type="InterPro" id="IPR050596">
    <property type="entry name" value="AspAT/PAT-like"/>
</dbReference>
<evidence type="ECO:0000256" key="6">
    <source>
        <dbReference type="RuleBase" id="RU000481"/>
    </source>
</evidence>
<dbReference type="AlphaFoldDB" id="A0A6I2M5E4"/>
<accession>A0A6I2M5E4</accession>
<dbReference type="SUPFAM" id="SSF53383">
    <property type="entry name" value="PLP-dependent transferases"/>
    <property type="match status" value="1"/>
</dbReference>
<dbReference type="InterPro" id="IPR015422">
    <property type="entry name" value="PyrdxlP-dep_Trfase_small"/>
</dbReference>